<gene>
    <name evidence="1" type="ORF">GMARGA_LOCUS8502</name>
</gene>
<reference evidence="1 2" key="1">
    <citation type="submission" date="2021-06" db="EMBL/GenBank/DDBJ databases">
        <authorList>
            <person name="Kallberg Y."/>
            <person name="Tangrot J."/>
            <person name="Rosling A."/>
        </authorList>
    </citation>
    <scope>NUCLEOTIDE SEQUENCE [LARGE SCALE GENOMIC DNA]</scope>
    <source>
        <strain evidence="1 2">120-4 pot B 10/14</strain>
    </source>
</reference>
<organism evidence="1 2">
    <name type="scientific">Gigaspora margarita</name>
    <dbReference type="NCBI Taxonomy" id="4874"/>
    <lineage>
        <taxon>Eukaryota</taxon>
        <taxon>Fungi</taxon>
        <taxon>Fungi incertae sedis</taxon>
        <taxon>Mucoromycota</taxon>
        <taxon>Glomeromycotina</taxon>
        <taxon>Glomeromycetes</taxon>
        <taxon>Diversisporales</taxon>
        <taxon>Gigasporaceae</taxon>
        <taxon>Gigaspora</taxon>
    </lineage>
</organism>
<accession>A0ABN7UP61</accession>
<evidence type="ECO:0000313" key="1">
    <source>
        <dbReference type="EMBL" id="CAG8634282.1"/>
    </source>
</evidence>
<name>A0ABN7UP61_GIGMA</name>
<proteinExistence type="predicted"/>
<dbReference type="EMBL" id="CAJVQB010004384">
    <property type="protein sequence ID" value="CAG8634282.1"/>
    <property type="molecule type" value="Genomic_DNA"/>
</dbReference>
<keyword evidence="2" id="KW-1185">Reference proteome</keyword>
<evidence type="ECO:0000313" key="2">
    <source>
        <dbReference type="Proteomes" id="UP000789901"/>
    </source>
</evidence>
<protein>
    <submittedName>
        <fullName evidence="1">21123_t:CDS:1</fullName>
    </submittedName>
</protein>
<comment type="caution">
    <text evidence="1">The sequence shown here is derived from an EMBL/GenBank/DDBJ whole genome shotgun (WGS) entry which is preliminary data.</text>
</comment>
<dbReference type="Proteomes" id="UP000789901">
    <property type="component" value="Unassembled WGS sequence"/>
</dbReference>
<sequence length="164" mass="18699">MTNNTKLYSRLGYSANLECIIGSTFSYDQTRVEHYNEVEPILQSIISNNAIAKQVRLYLLQEYQQAWDLAKVLSMVNRNDKLFDFLNTFEKQSNPLDNENTKNDFSDDFNSLSQNNELSDSYAIAIVASTLADFNTINICDDDVENDLRDACLELAFLVSAQIL</sequence>